<dbReference type="Proteomes" id="UP001055286">
    <property type="component" value="Unassembled WGS sequence"/>
</dbReference>
<dbReference type="InterPro" id="IPR000700">
    <property type="entry name" value="PAS-assoc_C"/>
</dbReference>
<keyword evidence="9" id="KW-0808">Transferase</keyword>
<evidence type="ECO:0000256" key="3">
    <source>
        <dbReference type="ARBA" id="ARBA00021740"/>
    </source>
</evidence>
<keyword evidence="5" id="KW-0597">Phosphoprotein</keyword>
<dbReference type="SMART" id="SM00911">
    <property type="entry name" value="HWE_HK"/>
    <property type="match status" value="1"/>
</dbReference>
<evidence type="ECO:0000256" key="17">
    <source>
        <dbReference type="SAM" id="MobiDB-lite"/>
    </source>
</evidence>
<gene>
    <name evidence="20" type="ORF">MPEAHAMD_7062</name>
</gene>
<dbReference type="Pfam" id="PF07536">
    <property type="entry name" value="HWE_HK"/>
    <property type="match status" value="1"/>
</dbReference>
<name>A0AA37M8K1_9HYPH</name>
<dbReference type="PANTHER" id="PTHR41523:SF7">
    <property type="entry name" value="HISTIDINE KINASE"/>
    <property type="match status" value="1"/>
</dbReference>
<evidence type="ECO:0000256" key="13">
    <source>
        <dbReference type="ARBA" id="ARBA00022840"/>
    </source>
</evidence>
<dbReference type="EMBL" id="BPQJ01000086">
    <property type="protein sequence ID" value="GJD66863.1"/>
    <property type="molecule type" value="Genomic_DNA"/>
</dbReference>
<dbReference type="InterPro" id="IPR001610">
    <property type="entry name" value="PAC"/>
</dbReference>
<dbReference type="Gene3D" id="3.30.450.20">
    <property type="entry name" value="PAS domain"/>
    <property type="match status" value="1"/>
</dbReference>
<dbReference type="Pfam" id="PF13426">
    <property type="entry name" value="PAS_9"/>
    <property type="match status" value="1"/>
</dbReference>
<feature type="domain" description="PAS" evidence="18">
    <location>
        <begin position="60"/>
        <end position="114"/>
    </location>
</feature>
<evidence type="ECO:0000256" key="8">
    <source>
        <dbReference type="ARBA" id="ARBA00022643"/>
    </source>
</evidence>
<dbReference type="GO" id="GO:0009881">
    <property type="term" value="F:photoreceptor activity"/>
    <property type="evidence" value="ECO:0007669"/>
    <property type="project" value="UniProtKB-KW"/>
</dbReference>
<dbReference type="Gene3D" id="3.30.565.10">
    <property type="entry name" value="Histidine kinase-like ATPase, C-terminal domain"/>
    <property type="match status" value="1"/>
</dbReference>
<evidence type="ECO:0000256" key="4">
    <source>
        <dbReference type="ARBA" id="ARBA00022543"/>
    </source>
</evidence>
<dbReference type="InterPro" id="IPR011102">
    <property type="entry name" value="Sig_transdc_His_kinase_HWE"/>
</dbReference>
<reference evidence="20" key="2">
    <citation type="submission" date="2021-08" db="EMBL/GenBank/DDBJ databases">
        <authorList>
            <person name="Tani A."/>
            <person name="Ola A."/>
            <person name="Ogura Y."/>
            <person name="Katsura K."/>
            <person name="Hayashi T."/>
        </authorList>
    </citation>
    <scope>NUCLEOTIDE SEQUENCE</scope>
    <source>
        <strain evidence="20">JCM 32048</strain>
    </source>
</reference>
<evidence type="ECO:0000259" key="18">
    <source>
        <dbReference type="PROSITE" id="PS50112"/>
    </source>
</evidence>
<keyword evidence="4" id="KW-0600">Photoreceptor protein</keyword>
<feature type="region of interest" description="Disordered" evidence="17">
    <location>
        <begin position="1"/>
        <end position="50"/>
    </location>
</feature>
<evidence type="ECO:0000256" key="1">
    <source>
        <dbReference type="ARBA" id="ARBA00000085"/>
    </source>
</evidence>
<dbReference type="AlphaFoldDB" id="A0AA37M8K1"/>
<dbReference type="CDD" id="cd00130">
    <property type="entry name" value="PAS"/>
    <property type="match status" value="1"/>
</dbReference>
<evidence type="ECO:0000256" key="6">
    <source>
        <dbReference type="ARBA" id="ARBA00022606"/>
    </source>
</evidence>
<keyword evidence="15" id="KW-0843">Virulence</keyword>
<evidence type="ECO:0000256" key="16">
    <source>
        <dbReference type="ARBA" id="ARBA00023170"/>
    </source>
</evidence>
<keyword evidence="10" id="KW-0677">Repeat</keyword>
<dbReference type="PROSITE" id="PS50113">
    <property type="entry name" value="PAC"/>
    <property type="match status" value="1"/>
</dbReference>
<feature type="compositionally biased region" description="Polar residues" evidence="17">
    <location>
        <begin position="1"/>
        <end position="10"/>
    </location>
</feature>
<keyword evidence="6" id="KW-0716">Sensory transduction</keyword>
<keyword evidence="8" id="KW-0288">FMN</keyword>
<comment type="catalytic activity">
    <reaction evidence="1">
        <text>ATP + protein L-histidine = ADP + protein N-phospho-L-histidine.</text>
        <dbReference type="EC" id="2.7.13.3"/>
    </reaction>
</comment>
<accession>A0AA37M8K1</accession>
<keyword evidence="7" id="KW-0285">Flavoprotein</keyword>
<comment type="caution">
    <text evidence="20">The sequence shown here is derived from an EMBL/GenBank/DDBJ whole genome shotgun (WGS) entry which is preliminary data.</text>
</comment>
<evidence type="ECO:0000313" key="20">
    <source>
        <dbReference type="EMBL" id="GJD66863.1"/>
    </source>
</evidence>
<dbReference type="NCBIfam" id="TIGR00229">
    <property type="entry name" value="sensory_box"/>
    <property type="match status" value="1"/>
</dbReference>
<evidence type="ECO:0000256" key="15">
    <source>
        <dbReference type="ARBA" id="ARBA00023026"/>
    </source>
</evidence>
<evidence type="ECO:0000313" key="21">
    <source>
        <dbReference type="Proteomes" id="UP001055286"/>
    </source>
</evidence>
<reference evidence="20" key="1">
    <citation type="journal article" date="2016" name="Front. Microbiol.">
        <title>Genome Sequence of the Piezophilic, Mesophilic Sulfate-Reducing Bacterium Desulfovibrio indicus J2T.</title>
        <authorList>
            <person name="Cao J."/>
            <person name="Maignien L."/>
            <person name="Shao Z."/>
            <person name="Alain K."/>
            <person name="Jebbar M."/>
        </authorList>
    </citation>
    <scope>NUCLEOTIDE SEQUENCE</scope>
    <source>
        <strain evidence="20">JCM 32048</strain>
    </source>
</reference>
<evidence type="ECO:0000256" key="11">
    <source>
        <dbReference type="ARBA" id="ARBA00022741"/>
    </source>
</evidence>
<keyword evidence="11" id="KW-0547">Nucleotide-binding</keyword>
<keyword evidence="16" id="KW-0675">Receptor</keyword>
<dbReference type="EC" id="2.7.13.3" evidence="2"/>
<dbReference type="SMART" id="SM00086">
    <property type="entry name" value="PAC"/>
    <property type="match status" value="1"/>
</dbReference>
<keyword evidence="13" id="KW-0067">ATP-binding</keyword>
<dbReference type="InterPro" id="IPR000014">
    <property type="entry name" value="PAS"/>
</dbReference>
<sequence length="400" mass="44502">MELHSLQPQRHQAPEATCRVPRRTRRKIPHVPHSRQPLQSSPEASEPLQTLRRGGQLFETERRLNAVLNNASVAIFLMDDRQHCIYMNRAAELLTGYTLDEVLARDCPLHDIVHHTYPDGRPFPLAECAIDRAFPQNNQEKGEEVLVHKDGSFYPVAFTASPIRDDTANIIGTIIEVRDITEEKAAAERQRLLIDELNHRVKNTLATVQALAAQSFRDTDPTAQGVFNARLAALSNAHNVLTADNWQSASLRDVIERSLAPHLLAEVDARRFQLNGPDGRLHPKVAVTLAMALHELMTNAAKYGALSVPAGHVTVDWSLQSDEAGTQRLSLIWREHGGPPVAPPARKGFGSRLIERQLTREFDGHATIAYDPGGVICRLQIPLTALGWYGQEKIEGQPAR</sequence>
<dbReference type="InterPro" id="IPR035965">
    <property type="entry name" value="PAS-like_dom_sf"/>
</dbReference>
<dbReference type="SUPFAM" id="SSF55785">
    <property type="entry name" value="PYP-like sensor domain (PAS domain)"/>
    <property type="match status" value="1"/>
</dbReference>
<dbReference type="GO" id="GO:0004673">
    <property type="term" value="F:protein histidine kinase activity"/>
    <property type="evidence" value="ECO:0007669"/>
    <property type="project" value="UniProtKB-EC"/>
</dbReference>
<dbReference type="InterPro" id="IPR036890">
    <property type="entry name" value="HATPase_C_sf"/>
</dbReference>
<evidence type="ECO:0000256" key="9">
    <source>
        <dbReference type="ARBA" id="ARBA00022679"/>
    </source>
</evidence>
<dbReference type="PANTHER" id="PTHR41523">
    <property type="entry name" value="TWO-COMPONENT SYSTEM SENSOR PROTEIN"/>
    <property type="match status" value="1"/>
</dbReference>
<evidence type="ECO:0000259" key="19">
    <source>
        <dbReference type="PROSITE" id="PS50113"/>
    </source>
</evidence>
<dbReference type="PROSITE" id="PS50112">
    <property type="entry name" value="PAS"/>
    <property type="match status" value="1"/>
</dbReference>
<dbReference type="GO" id="GO:0005524">
    <property type="term" value="F:ATP binding"/>
    <property type="evidence" value="ECO:0007669"/>
    <property type="project" value="UniProtKB-KW"/>
</dbReference>
<evidence type="ECO:0000256" key="5">
    <source>
        <dbReference type="ARBA" id="ARBA00022553"/>
    </source>
</evidence>
<evidence type="ECO:0000256" key="10">
    <source>
        <dbReference type="ARBA" id="ARBA00022737"/>
    </source>
</evidence>
<feature type="compositionally biased region" description="Basic residues" evidence="17">
    <location>
        <begin position="20"/>
        <end position="33"/>
    </location>
</feature>
<feature type="domain" description="PAC" evidence="19">
    <location>
        <begin position="140"/>
        <end position="192"/>
    </location>
</feature>
<keyword evidence="14" id="KW-0157">Chromophore</keyword>
<evidence type="ECO:0000256" key="12">
    <source>
        <dbReference type="ARBA" id="ARBA00022777"/>
    </source>
</evidence>
<dbReference type="SMART" id="SM00091">
    <property type="entry name" value="PAS"/>
    <property type="match status" value="1"/>
</dbReference>
<protein>
    <recommendedName>
        <fullName evidence="3">Blue-light-activated histidine kinase</fullName>
        <ecNumber evidence="2">2.7.13.3</ecNumber>
    </recommendedName>
</protein>
<proteinExistence type="predicted"/>
<evidence type="ECO:0000256" key="14">
    <source>
        <dbReference type="ARBA" id="ARBA00022991"/>
    </source>
</evidence>
<evidence type="ECO:0000256" key="7">
    <source>
        <dbReference type="ARBA" id="ARBA00022630"/>
    </source>
</evidence>
<keyword evidence="21" id="KW-1185">Reference proteome</keyword>
<dbReference type="SUPFAM" id="SSF55874">
    <property type="entry name" value="ATPase domain of HSP90 chaperone/DNA topoisomerase II/histidine kinase"/>
    <property type="match status" value="1"/>
</dbReference>
<organism evidence="20 21">
    <name type="scientific">Methylobacterium frigidaeris</name>
    <dbReference type="NCBI Taxonomy" id="2038277"/>
    <lineage>
        <taxon>Bacteria</taxon>
        <taxon>Pseudomonadati</taxon>
        <taxon>Pseudomonadota</taxon>
        <taxon>Alphaproteobacteria</taxon>
        <taxon>Hyphomicrobiales</taxon>
        <taxon>Methylobacteriaceae</taxon>
        <taxon>Methylobacterium</taxon>
    </lineage>
</organism>
<keyword evidence="12" id="KW-0418">Kinase</keyword>
<evidence type="ECO:0000256" key="2">
    <source>
        <dbReference type="ARBA" id="ARBA00012438"/>
    </source>
</evidence>